<dbReference type="GO" id="GO:0002476">
    <property type="term" value="P:antigen processing and presentation of endogenous peptide antigen via MHC class Ib"/>
    <property type="evidence" value="ECO:0007669"/>
    <property type="project" value="TreeGrafter"/>
</dbReference>
<dbReference type="AlphaFoldDB" id="A0A671FJM9"/>
<keyword evidence="3 6" id="KW-0472">Membrane</keyword>
<feature type="transmembrane region" description="Helical" evidence="6">
    <location>
        <begin position="238"/>
        <end position="254"/>
    </location>
</feature>
<dbReference type="Gene3D" id="3.30.500.10">
    <property type="entry name" value="MHC class I-like antigen recognition-like"/>
    <property type="match status" value="1"/>
</dbReference>
<reference evidence="9" key="3">
    <citation type="submission" date="2018-12" db="EMBL/GenBank/DDBJ databases">
        <title>G10K-VGP greater horseshoe bat female genome, primary haplotype.</title>
        <authorList>
            <person name="Teeling E."/>
            <person name="Myers G."/>
            <person name="Vernes S."/>
            <person name="Pippel M."/>
            <person name="Winkler S."/>
            <person name="Fedrigo O."/>
            <person name="Rhie A."/>
            <person name="Koren S."/>
            <person name="Phillippy A."/>
            <person name="Lewin H."/>
            <person name="Damas J."/>
            <person name="Howe K."/>
            <person name="Mountcastle J."/>
            <person name="Jarvis E.D."/>
        </authorList>
    </citation>
    <scope>NUCLEOTIDE SEQUENCE [LARGE SCALE GENOMIC DNA]</scope>
</reference>
<evidence type="ECO:0000256" key="4">
    <source>
        <dbReference type="ARBA" id="ARBA00023157"/>
    </source>
</evidence>
<evidence type="ECO:0000256" key="5">
    <source>
        <dbReference type="ARBA" id="ARBA00023180"/>
    </source>
</evidence>
<dbReference type="FunFam" id="3.30.500.10:FF:000004">
    <property type="entry name" value="Retinoic acid early-inducible protein 1-beta"/>
    <property type="match status" value="1"/>
</dbReference>
<dbReference type="GO" id="GO:0001916">
    <property type="term" value="P:positive regulation of T cell mediated cytotoxicity"/>
    <property type="evidence" value="ECO:0007669"/>
    <property type="project" value="TreeGrafter"/>
</dbReference>
<keyword evidence="2" id="KW-0732">Signal</keyword>
<dbReference type="GO" id="GO:0002486">
    <property type="term" value="P:antigen processing and presentation of endogenous peptide antigen via MHC class I via ER pathway, TAP-independent"/>
    <property type="evidence" value="ECO:0007669"/>
    <property type="project" value="TreeGrafter"/>
</dbReference>
<evidence type="ECO:0000313" key="8">
    <source>
        <dbReference type="Ensembl" id="ENSRFEP00010023974.1"/>
    </source>
</evidence>
<reference evidence="8" key="4">
    <citation type="submission" date="2025-08" db="UniProtKB">
        <authorList>
            <consortium name="Ensembl"/>
        </authorList>
    </citation>
    <scope>IDENTIFICATION</scope>
</reference>
<organism evidence="8 9">
    <name type="scientific">Rhinolophus ferrumequinum</name>
    <name type="common">Greater horseshoe bat</name>
    <dbReference type="NCBI Taxonomy" id="59479"/>
    <lineage>
        <taxon>Eukaryota</taxon>
        <taxon>Metazoa</taxon>
        <taxon>Chordata</taxon>
        <taxon>Craniata</taxon>
        <taxon>Vertebrata</taxon>
        <taxon>Euteleostomi</taxon>
        <taxon>Mammalia</taxon>
        <taxon>Eutheria</taxon>
        <taxon>Laurasiatheria</taxon>
        <taxon>Chiroptera</taxon>
        <taxon>Yinpterochiroptera</taxon>
        <taxon>Rhinolophoidea</taxon>
        <taxon>Rhinolophidae</taxon>
        <taxon>Rhinolophinae</taxon>
        <taxon>Rhinolophus</taxon>
    </lineage>
</organism>
<reference evidence="8" key="5">
    <citation type="submission" date="2025-09" db="UniProtKB">
        <authorList>
            <consortium name="Ensembl"/>
        </authorList>
    </citation>
    <scope>IDENTIFICATION</scope>
</reference>
<dbReference type="PANTHER" id="PTHR16675">
    <property type="entry name" value="MHC CLASS I-RELATED"/>
    <property type="match status" value="1"/>
</dbReference>
<dbReference type="OMA" id="WETETEM"/>
<dbReference type="InterPro" id="IPR050208">
    <property type="entry name" value="MHC_class-I_related"/>
</dbReference>
<reference evidence="8 9" key="1">
    <citation type="journal article" date="2015" name="Annu Rev Anim Biosci">
        <title>The Genome 10K Project: a way forward.</title>
        <authorList>
            <person name="Koepfli K.P."/>
            <person name="Paten B."/>
            <person name="O'Brien S.J."/>
            <person name="Koepfli K.P."/>
            <person name="Paten B."/>
            <person name="Antunes A."/>
            <person name="Belov K."/>
            <person name="Bustamante C."/>
            <person name="Castoe T.A."/>
            <person name="Clawson H."/>
            <person name="Crawford A.J."/>
            <person name="Diekhans M."/>
            <person name="Distel D."/>
            <person name="Durbin R."/>
            <person name="Earl D."/>
            <person name="Fujita M.K."/>
            <person name="Gamble T."/>
            <person name="Georges A."/>
            <person name="Gemmell N."/>
            <person name="Gilbert M.T."/>
            <person name="Graves J.M."/>
            <person name="Green R.E."/>
            <person name="Hickey G."/>
            <person name="Jarvis E.D."/>
            <person name="Johnson W."/>
            <person name="Komissarov A."/>
            <person name="Korf I."/>
            <person name="Kuhn R."/>
            <person name="Larkin D.M."/>
            <person name="Lewin H."/>
            <person name="Lopez J.V."/>
            <person name="Ma J."/>
            <person name="Marques-Bonet T."/>
            <person name="Miller W."/>
            <person name="Murphy R."/>
            <person name="Pevzner P."/>
            <person name="Shapiro B."/>
            <person name="Steiner C."/>
            <person name="Tamazian G."/>
            <person name="Venkatesh B."/>
            <person name="Wang J."/>
            <person name="Wayne R."/>
            <person name="Wiley E."/>
            <person name="Yang H."/>
            <person name="Zhang G."/>
            <person name="Haussler D."/>
            <person name="Ryder O."/>
            <person name="O'Brien S.J."/>
        </authorList>
    </citation>
    <scope>NUCLEOTIDE SEQUENCE</scope>
</reference>
<dbReference type="GO" id="GO:0005615">
    <property type="term" value="C:extracellular space"/>
    <property type="evidence" value="ECO:0007669"/>
    <property type="project" value="TreeGrafter"/>
</dbReference>
<dbReference type="Ensembl" id="ENSRFET00010026077.1">
    <property type="protein sequence ID" value="ENSRFEP00010023974.1"/>
    <property type="gene ID" value="ENSRFEG00010015921.1"/>
</dbReference>
<dbReference type="SUPFAM" id="SSF54452">
    <property type="entry name" value="MHC antigen-recognition domain"/>
    <property type="match status" value="1"/>
</dbReference>
<keyword evidence="6" id="KW-1133">Transmembrane helix</keyword>
<dbReference type="GO" id="GO:0009897">
    <property type="term" value="C:external side of plasma membrane"/>
    <property type="evidence" value="ECO:0007669"/>
    <property type="project" value="TreeGrafter"/>
</dbReference>
<dbReference type="InParanoid" id="A0A671FJM9"/>
<keyword evidence="6" id="KW-0812">Transmembrane</keyword>
<dbReference type="InterPro" id="IPR011161">
    <property type="entry name" value="MHC_I-like_Ag-recog"/>
</dbReference>
<keyword evidence="4" id="KW-1015">Disulfide bond</keyword>
<name>A0A671FJM9_RHIFE</name>
<sequence length="255" mass="28868">MQCSHTVCQAGRTHPSSRLAPLPRAMLRGLGSFISNPTLCFSFTEAHSLHYDFNITTNRKPSCKGQVDEKIFLFHECGSKKVVPMSLLREDVNATKVWNEQIDTLCHVGDLLKQQLPDIKLEKYTDSVPLTLQARMTCECKANGRTSASWEFSFNGQRYLLFDSKTRKYTVGHPGGKQIKENWEHDKELMAHFTKISLGDCQEWLPALVHWEKQVDTTAPPTKAAATAHSKASTVTPIAWNLPLFLTCWIIMYVL</sequence>
<evidence type="ECO:0000256" key="2">
    <source>
        <dbReference type="ARBA" id="ARBA00022729"/>
    </source>
</evidence>
<evidence type="ECO:0000313" key="9">
    <source>
        <dbReference type="Proteomes" id="UP000472240"/>
    </source>
</evidence>
<feature type="domain" description="MHC class I-like antigen recognition-like" evidence="7">
    <location>
        <begin position="65"/>
        <end position="211"/>
    </location>
</feature>
<dbReference type="PANTHER" id="PTHR16675:SF1">
    <property type="entry name" value="UL16 BINDING PROTEIN 21"/>
    <property type="match status" value="1"/>
</dbReference>
<keyword evidence="9" id="KW-1185">Reference proteome</keyword>
<evidence type="ECO:0000256" key="1">
    <source>
        <dbReference type="ARBA" id="ARBA00004370"/>
    </source>
</evidence>
<keyword evidence="5" id="KW-0325">Glycoprotein</keyword>
<evidence type="ECO:0000259" key="7">
    <source>
        <dbReference type="Pfam" id="PF00129"/>
    </source>
</evidence>
<comment type="subcellular location">
    <subcellularLocation>
        <location evidence="1">Membrane</location>
    </subcellularLocation>
</comment>
<dbReference type="GeneTree" id="ENSGT01120000271825"/>
<proteinExistence type="predicted"/>
<dbReference type="Proteomes" id="UP000472240">
    <property type="component" value="Chromosome 3"/>
</dbReference>
<dbReference type="InterPro" id="IPR011162">
    <property type="entry name" value="MHC_I/II-like_Ag-recog"/>
</dbReference>
<dbReference type="InterPro" id="IPR037055">
    <property type="entry name" value="MHC_I-like_Ag-recog_sf"/>
</dbReference>
<dbReference type="GO" id="GO:0006955">
    <property type="term" value="P:immune response"/>
    <property type="evidence" value="ECO:0007669"/>
    <property type="project" value="TreeGrafter"/>
</dbReference>
<evidence type="ECO:0000256" key="3">
    <source>
        <dbReference type="ARBA" id="ARBA00023136"/>
    </source>
</evidence>
<protein>
    <recommendedName>
        <fullName evidence="7">MHC class I-like antigen recognition-like domain-containing protein</fullName>
    </recommendedName>
</protein>
<reference evidence="8 9" key="2">
    <citation type="journal article" date="2018" name="Annu Rev Anim Biosci">
        <title>Bat Biology, Genomes, and the Bat1K Project: To Generate Chromosome-Level Genomes for All Living Bat Species.</title>
        <authorList>
            <person name="Teeling E.C."/>
            <person name="Vernes S.C."/>
            <person name="Davalos L.M."/>
            <person name="Ray D.A."/>
            <person name="Gilbert M.T.P."/>
            <person name="Myers E."/>
        </authorList>
    </citation>
    <scope>NUCLEOTIDE SEQUENCE</scope>
</reference>
<evidence type="ECO:0000256" key="6">
    <source>
        <dbReference type="SAM" id="Phobius"/>
    </source>
</evidence>
<dbReference type="Pfam" id="PF00129">
    <property type="entry name" value="MHC_I"/>
    <property type="match status" value="1"/>
</dbReference>
<dbReference type="FunCoup" id="A0A671FJM9">
    <property type="interactions" value="104"/>
</dbReference>
<accession>A0A671FJM9</accession>